<dbReference type="InterPro" id="IPR052357">
    <property type="entry name" value="Orn_Lys_Arg_decarboxylase-I"/>
</dbReference>
<name>A0ABW6IH20_9CYAN</name>
<dbReference type="Pfam" id="PF01276">
    <property type="entry name" value="OKR_DC_1"/>
    <property type="match status" value="1"/>
</dbReference>
<sequence length="494" mass="52052">MTSDNACSQHSVTDQNQAPLVSALQQCAQKAQAAFYTPGHKRGQGAAIDLRQLIGVEALRADLPELPELDNLFAPTGPIQTAQTLAAKAFGAEETFFLANGSTCGLQAALLAVCSPGDQVLVPRHAHRSVFAALVLSGAIPVWLQPPYDATWDVVQGTTLAQVDQAIAQHPDLKAVLLVSPTYLGVCSEVAAIAERLHLLNCPLIVDEAHGAHFGFHTELPQSALSAGADIVVQSTHKVLAALTQASMLHVQGQKVNRDRLRQALQITQSSSPNYLLLASLDAARQQMATAGTALITQTLKLAQTARSQLSRLAGLRILAPADVAPARLDLTRLTVEVAGLGLTGFAVDEWLHTQLGVTAELPSLSHLTFIISLGNTVADVDQLVLAFKQLVTQQPLAKRLTPPDLTPPADAAVPSLSPRQAFFSPAKTVTVAAAIGQISAELICPYPPGIPLIFPGERIESAAIAYLQAIRQAGGQLTGCSDASLQTIKIVNP</sequence>
<dbReference type="EMBL" id="JBHZOL010000087">
    <property type="protein sequence ID" value="MFE4107511.1"/>
    <property type="molecule type" value="Genomic_DNA"/>
</dbReference>
<dbReference type="RefSeq" id="WP_377966292.1">
    <property type="nucleotide sequence ID" value="NZ_JBHZOL010000087.1"/>
</dbReference>
<comment type="cofactor">
    <cofactor evidence="1">
        <name>pyridoxal 5'-phosphate</name>
        <dbReference type="ChEBI" id="CHEBI:597326"/>
    </cofactor>
</comment>
<dbReference type="PANTHER" id="PTHR43277">
    <property type="entry name" value="ARGININE DECARBOXYLASE"/>
    <property type="match status" value="1"/>
</dbReference>
<dbReference type="SUPFAM" id="SSF55904">
    <property type="entry name" value="Ornithine decarboxylase C-terminal domain"/>
    <property type="match status" value="1"/>
</dbReference>
<accession>A0ABW6IH20</accession>
<reference evidence="7 8" key="1">
    <citation type="submission" date="2024-10" db="EMBL/GenBank/DDBJ databases">
        <authorList>
            <person name="Ratan Roy A."/>
            <person name="Morales Sandoval P.H."/>
            <person name="De Los Santos Villalobos S."/>
            <person name="Chakraborty S."/>
            <person name="Mukherjee J."/>
        </authorList>
    </citation>
    <scope>NUCLEOTIDE SEQUENCE [LARGE SCALE GENOMIC DNA]</scope>
    <source>
        <strain evidence="7 8">S1</strain>
    </source>
</reference>
<keyword evidence="7" id="KW-0032">Aminotransferase</keyword>
<gene>
    <name evidence="7" type="ORF">ACFVKH_14560</name>
</gene>
<dbReference type="SUPFAM" id="SSF53383">
    <property type="entry name" value="PLP-dependent transferases"/>
    <property type="match status" value="1"/>
</dbReference>
<keyword evidence="5" id="KW-0456">Lyase</keyword>
<evidence type="ECO:0000313" key="7">
    <source>
        <dbReference type="EMBL" id="MFE4107511.1"/>
    </source>
</evidence>
<dbReference type="PANTHER" id="PTHR43277:SF4">
    <property type="entry name" value="ARGININE DECARBOXYLASE"/>
    <property type="match status" value="1"/>
</dbReference>
<keyword evidence="7" id="KW-0808">Transferase</keyword>
<evidence type="ECO:0000256" key="2">
    <source>
        <dbReference type="ARBA" id="ARBA00010671"/>
    </source>
</evidence>
<dbReference type="InterPro" id="IPR036633">
    <property type="entry name" value="Prn/Lys/Arg_de-COase_C_sf"/>
</dbReference>
<dbReference type="InterPro" id="IPR000310">
    <property type="entry name" value="Orn/Lys/Arg_deCO2ase_major_dom"/>
</dbReference>
<evidence type="ECO:0000256" key="1">
    <source>
        <dbReference type="ARBA" id="ARBA00001933"/>
    </source>
</evidence>
<feature type="domain" description="Orn/Lys/Arg decarboxylases family 1 pyridoxal-P attachment site" evidence="6">
    <location>
        <begin position="233"/>
        <end position="247"/>
    </location>
</feature>
<dbReference type="Gene3D" id="3.90.100.10">
    <property type="entry name" value="Orn/Lys/Arg decarboxylase, C-terminal domain"/>
    <property type="match status" value="1"/>
</dbReference>
<dbReference type="InterPro" id="IPR015421">
    <property type="entry name" value="PyrdxlP-dep_Trfase_major"/>
</dbReference>
<keyword evidence="8" id="KW-1185">Reference proteome</keyword>
<evidence type="ECO:0000256" key="5">
    <source>
        <dbReference type="ARBA" id="ARBA00023239"/>
    </source>
</evidence>
<evidence type="ECO:0000256" key="3">
    <source>
        <dbReference type="ARBA" id="ARBA00022793"/>
    </source>
</evidence>
<dbReference type="InterPro" id="IPR015424">
    <property type="entry name" value="PyrdxlP-dep_Trfase"/>
</dbReference>
<dbReference type="PROSITE" id="PS00703">
    <property type="entry name" value="OKR_DC_1"/>
    <property type="match status" value="1"/>
</dbReference>
<organism evidence="7 8">
    <name type="scientific">Almyronema epifaneia S1</name>
    <dbReference type="NCBI Taxonomy" id="2991925"/>
    <lineage>
        <taxon>Bacteria</taxon>
        <taxon>Bacillati</taxon>
        <taxon>Cyanobacteriota</taxon>
        <taxon>Cyanophyceae</taxon>
        <taxon>Nodosilineales</taxon>
        <taxon>Nodosilineaceae</taxon>
        <taxon>Almyronema</taxon>
        <taxon>Almyronema epifaneia</taxon>
    </lineage>
</organism>
<comment type="caution">
    <text evidence="7">The sequence shown here is derived from an EMBL/GenBank/DDBJ whole genome shotgun (WGS) entry which is preliminary data.</text>
</comment>
<protein>
    <submittedName>
        <fullName evidence="7">Aminotransferase class I/II-fold pyridoxal phosphate-dependent enzyme</fullName>
    </submittedName>
</protein>
<dbReference type="CDD" id="cd00615">
    <property type="entry name" value="Orn_deC_like"/>
    <property type="match status" value="1"/>
</dbReference>
<dbReference type="InterPro" id="IPR008286">
    <property type="entry name" value="Prn/Lys/Arg_de-COase_C"/>
</dbReference>
<evidence type="ECO:0000313" key="8">
    <source>
        <dbReference type="Proteomes" id="UP001600165"/>
    </source>
</evidence>
<dbReference type="Gene3D" id="3.40.640.10">
    <property type="entry name" value="Type I PLP-dependent aspartate aminotransferase-like (Major domain)"/>
    <property type="match status" value="1"/>
</dbReference>
<dbReference type="GO" id="GO:0008483">
    <property type="term" value="F:transaminase activity"/>
    <property type="evidence" value="ECO:0007669"/>
    <property type="project" value="UniProtKB-KW"/>
</dbReference>
<evidence type="ECO:0000256" key="4">
    <source>
        <dbReference type="ARBA" id="ARBA00022898"/>
    </source>
</evidence>
<keyword evidence="4" id="KW-0663">Pyridoxal phosphate</keyword>
<evidence type="ECO:0000259" key="6">
    <source>
        <dbReference type="PROSITE" id="PS00703"/>
    </source>
</evidence>
<dbReference type="Pfam" id="PF03711">
    <property type="entry name" value="OKR_DC_1_C"/>
    <property type="match status" value="1"/>
</dbReference>
<dbReference type="Proteomes" id="UP001600165">
    <property type="component" value="Unassembled WGS sequence"/>
</dbReference>
<proteinExistence type="inferred from homology"/>
<keyword evidence="3" id="KW-0210">Decarboxylase</keyword>
<comment type="similarity">
    <text evidence="2">Belongs to the Orn/Lys/Arg decarboxylase class-I family.</text>
</comment>